<name>A0A344TXB5_9ACTN</name>
<organism evidence="2 3">
    <name type="scientific">Streptomyces globosus</name>
    <dbReference type="NCBI Taxonomy" id="68209"/>
    <lineage>
        <taxon>Bacteria</taxon>
        <taxon>Bacillati</taxon>
        <taxon>Actinomycetota</taxon>
        <taxon>Actinomycetes</taxon>
        <taxon>Kitasatosporales</taxon>
        <taxon>Streptomycetaceae</taxon>
        <taxon>Streptomyces</taxon>
    </lineage>
</organism>
<gene>
    <name evidence="2" type="ORF">C0216_07310</name>
</gene>
<dbReference type="KEGG" id="sgz:C0216_07310"/>
<dbReference type="Proteomes" id="UP000252004">
    <property type="component" value="Chromosome"/>
</dbReference>
<proteinExistence type="predicted"/>
<protein>
    <submittedName>
        <fullName evidence="2">Uncharacterized protein</fullName>
    </submittedName>
</protein>
<sequence length="86" mass="8675">MRRLAVPLALAAGVLWCWAVLRLVLEPEASGTLEGAVAVGGWGLGVLPVHCAPHRGRRKGRADGGGAAAGGRPDAAEGVPGPYGRD</sequence>
<accession>A0A344TXB5</accession>
<keyword evidence="3" id="KW-1185">Reference proteome</keyword>
<evidence type="ECO:0000256" key="1">
    <source>
        <dbReference type="SAM" id="MobiDB-lite"/>
    </source>
</evidence>
<reference evidence="2 3" key="1">
    <citation type="submission" date="2018-01" db="EMBL/GenBank/DDBJ databases">
        <title>Draft genome Sequence of streptomyces globosus LZH-48.</title>
        <authorList>
            <person name="Ran K."/>
            <person name="Li Z."/>
            <person name="Wei S."/>
            <person name="Dong R."/>
        </authorList>
    </citation>
    <scope>NUCLEOTIDE SEQUENCE [LARGE SCALE GENOMIC DNA]</scope>
    <source>
        <strain evidence="2 3">LZH-48</strain>
    </source>
</reference>
<dbReference type="EMBL" id="CP030862">
    <property type="protein sequence ID" value="AXE23286.1"/>
    <property type="molecule type" value="Genomic_DNA"/>
</dbReference>
<evidence type="ECO:0000313" key="2">
    <source>
        <dbReference type="EMBL" id="AXE23286.1"/>
    </source>
</evidence>
<evidence type="ECO:0000313" key="3">
    <source>
        <dbReference type="Proteomes" id="UP000252004"/>
    </source>
</evidence>
<feature type="region of interest" description="Disordered" evidence="1">
    <location>
        <begin position="55"/>
        <end position="86"/>
    </location>
</feature>
<dbReference type="AlphaFoldDB" id="A0A344TXB5"/>
<dbReference type="RefSeq" id="WP_114054468.1">
    <property type="nucleotide sequence ID" value="NZ_CP030862.1"/>
</dbReference>